<accession>A0ABI7ZA68</accession>
<evidence type="ECO:0000259" key="3">
    <source>
        <dbReference type="Pfam" id="PF00535"/>
    </source>
</evidence>
<organism evidence="4 5">
    <name type="scientific">Felis catus</name>
    <name type="common">Cat</name>
    <name type="synonym">Felis silvestris catus</name>
    <dbReference type="NCBI Taxonomy" id="9685"/>
    <lineage>
        <taxon>Eukaryota</taxon>
        <taxon>Metazoa</taxon>
        <taxon>Chordata</taxon>
        <taxon>Craniata</taxon>
        <taxon>Vertebrata</taxon>
        <taxon>Euteleostomi</taxon>
        <taxon>Mammalia</taxon>
        <taxon>Eutheria</taxon>
        <taxon>Laurasiatheria</taxon>
        <taxon>Carnivora</taxon>
        <taxon>Feliformia</taxon>
        <taxon>Felidae</taxon>
        <taxon>Felinae</taxon>
        <taxon>Felis</taxon>
    </lineage>
</organism>
<feature type="compositionally biased region" description="Basic and acidic residues" evidence="1">
    <location>
        <begin position="100"/>
        <end position="109"/>
    </location>
</feature>
<reference evidence="4 5" key="1">
    <citation type="submission" date="2021-02" db="EMBL/GenBank/DDBJ databases">
        <title>Safari Cat Assemblies.</title>
        <authorList>
            <person name="Bredemeyer K.R."/>
            <person name="Murphy W.J."/>
        </authorList>
    </citation>
    <scope>NUCLEOTIDE SEQUENCE [LARGE SCALE GENOMIC DNA]</scope>
</reference>
<feature type="region of interest" description="Disordered" evidence="1">
    <location>
        <begin position="100"/>
        <end position="145"/>
    </location>
</feature>
<dbReference type="Proteomes" id="UP000823872">
    <property type="component" value="Chromosome B4"/>
</dbReference>
<dbReference type="PANTHER" id="PTHR15046:SF1">
    <property type="entry name" value="BETA-1,4 N-ACETYLGALACTOSAMINYLTRANSFERASE 1"/>
    <property type="match status" value="1"/>
</dbReference>
<feature type="region of interest" description="Disordered" evidence="1">
    <location>
        <begin position="628"/>
        <end position="654"/>
    </location>
</feature>
<name>A0ABI7ZA68_FELCA</name>
<dbReference type="Pfam" id="PF00535">
    <property type="entry name" value="Glycos_transf_2"/>
    <property type="match status" value="1"/>
</dbReference>
<feature type="region of interest" description="Disordered" evidence="1">
    <location>
        <begin position="712"/>
        <end position="789"/>
    </location>
</feature>
<dbReference type="InterPro" id="IPR001173">
    <property type="entry name" value="Glyco_trans_2-like"/>
</dbReference>
<dbReference type="CDD" id="cd00761">
    <property type="entry name" value="Glyco_tranf_GTA_type"/>
    <property type="match status" value="1"/>
</dbReference>
<dbReference type="InterPro" id="IPR029044">
    <property type="entry name" value="Nucleotide-diphossugar_trans"/>
</dbReference>
<evidence type="ECO:0000256" key="1">
    <source>
        <dbReference type="SAM" id="MobiDB-lite"/>
    </source>
</evidence>
<reference evidence="4" key="2">
    <citation type="submission" date="2025-08" db="UniProtKB">
        <authorList>
            <consortium name="Ensembl"/>
        </authorList>
    </citation>
    <scope>IDENTIFICATION</scope>
    <source>
        <strain evidence="4">breed Abyssinian</strain>
    </source>
</reference>
<dbReference type="GeneTree" id="ENSGT00390000006679"/>
<reference evidence="4" key="3">
    <citation type="submission" date="2025-09" db="UniProtKB">
        <authorList>
            <consortium name="Ensembl"/>
        </authorList>
    </citation>
    <scope>IDENTIFICATION</scope>
    <source>
        <strain evidence="4">breed Abyssinian</strain>
    </source>
</reference>
<dbReference type="Gene3D" id="3.90.550.10">
    <property type="entry name" value="Spore Coat Polysaccharide Biosynthesis Protein SpsA, Chain A"/>
    <property type="match status" value="1"/>
</dbReference>
<feature type="region of interest" description="Disordered" evidence="1">
    <location>
        <begin position="1"/>
        <end position="86"/>
    </location>
</feature>
<feature type="domain" description="Glycosyltransferase 2-like" evidence="3">
    <location>
        <begin position="437"/>
        <end position="598"/>
    </location>
</feature>
<evidence type="ECO:0000313" key="5">
    <source>
        <dbReference type="Proteomes" id="UP000823872"/>
    </source>
</evidence>
<feature type="compositionally biased region" description="Pro residues" evidence="1">
    <location>
        <begin position="727"/>
        <end position="746"/>
    </location>
</feature>
<feature type="region of interest" description="Disordered" evidence="1">
    <location>
        <begin position="667"/>
        <end position="700"/>
    </location>
</feature>
<keyword evidence="2" id="KW-0472">Membrane</keyword>
<keyword evidence="5" id="KW-1185">Reference proteome</keyword>
<sequence length="789" mass="86019">MGLGQAVEMPGLPAKGWEGREKDLLAAPPQCPLRPPEGARALAFTARSRSLRRNEPGAEPLRAAIWTTVRRPEPSPPGNAQNHPPSAEVYKALSFRRREGLGEPERQEDPPDPGSRRVPGSGRLRPHEDPQAGAESLAQPGPKSCGGLRALDRMRLGRRALCVLVLLLACASLGLLYVSTRDAPGLRAPLALWTPLQGPSRPELPDLSPEPRYAHIPVRIKEQVVGRLSGNNCSCEASGGSFHFPFQRQLRAIDLTKAFDPEELRAASASREQEFQAFLSRSQSAADQLLIAPANSPLQYPLQGVEVQPLRSILVPGLSLQAASGQELYQVNLTASLGTWDVAGEVTGVTLTGEGQPDLTLASPGLDQLNRQLQLVTYSSRSYQANTADTVRFSTEGHEAAFTIRIRHPPNPRLYPPGSLPQGGEAAQYNISALVTIATKTFLRYNRLRALIASIRRFYPTVTVVIADDSDKPESISGPHIEHYLMPFGKGWFAGRNLAVSQVTTKYVLWVDDDFVFTARTRLERLVDVLERTSLDLVGGAVREISGFATTYRQLLSVEPGAPGRGNCLRQRRGFHHELVGFPGCVVTDGVVNFFLARTDKVREVGFDPRLSRVAHLGPLEAVSRPFSTPTLKREKQPIWRGRGNPKRLGSWDTSTCSAAPLVSALTTGSDKKVDRTPSCSANMPSCRGEDAQSLQEEEWTRQSAVRQLLRAPLPPRPGHDTCPSLSPGPVPPAPVWIPQGPPSPSAPRYRRPRLQPTQPAERPTVPFRFRSGSPRGVRAPAVPPPSLS</sequence>
<feature type="transmembrane region" description="Helical" evidence="2">
    <location>
        <begin position="160"/>
        <end position="178"/>
    </location>
</feature>
<dbReference type="Ensembl" id="ENSFCTT00005059918.1">
    <property type="protein sequence ID" value="ENSFCTP00005044010.1"/>
    <property type="gene ID" value="ENSFCTG00005020745.1"/>
</dbReference>
<evidence type="ECO:0000256" key="2">
    <source>
        <dbReference type="SAM" id="Phobius"/>
    </source>
</evidence>
<dbReference type="SUPFAM" id="SSF53448">
    <property type="entry name" value="Nucleotide-diphospho-sugar transferases"/>
    <property type="match status" value="1"/>
</dbReference>
<keyword evidence="2" id="KW-0812">Transmembrane</keyword>
<gene>
    <name evidence="4" type="primary">INAVA</name>
</gene>
<evidence type="ECO:0000313" key="4">
    <source>
        <dbReference type="Ensembl" id="ENSFCTP00005044010.1"/>
    </source>
</evidence>
<keyword evidence="2" id="KW-1133">Transmembrane helix</keyword>
<dbReference type="PANTHER" id="PTHR15046">
    <property type="entry name" value="GLYCO_TRANS_2-LIKE DOMAIN-CONTAINING PROTEIN"/>
    <property type="match status" value="1"/>
</dbReference>
<protein>
    <recommendedName>
        <fullName evidence="3">Glycosyltransferase 2-like domain-containing protein</fullName>
    </recommendedName>
</protein>
<proteinExistence type="predicted"/>